<proteinExistence type="predicted"/>
<evidence type="ECO:0000313" key="2">
    <source>
        <dbReference type="Proteomes" id="UP000226192"/>
    </source>
</evidence>
<reference evidence="1 2" key="1">
    <citation type="submission" date="2017-06" db="EMBL/GenBank/DDBJ databases">
        <title>Ant-infecting Ophiocordyceps genomes reveal a high diversity of potential behavioral manipulation genes and a possible major role for enterotoxins.</title>
        <authorList>
            <person name="De Bekker C."/>
            <person name="Evans H.C."/>
            <person name="Brachmann A."/>
            <person name="Hughes D.P."/>
        </authorList>
    </citation>
    <scope>NUCLEOTIDE SEQUENCE [LARGE SCALE GENOMIC DNA]</scope>
    <source>
        <strain evidence="1 2">Map64</strain>
    </source>
</reference>
<sequence length="244" mass="28274">MYCDSALSYQALFSVLPDDMQLDIWKNWNANQHHLGAVLYMEELSQQRDFIRESYAWYVSAAREAKSVCWHLDFGNQLPYHQSTLGAVNDLLVAPEWERYDMPRRLPDLPPGKLRIDYPICYNKTGLQYQWLRNQVRWMTTTTDAEAPYHSLKDLTADYLAWPGTIGKVMAAMMHKKYTCSPSKIACRSKPAKGEPFMPSNYTNFLDELKTVLRKGDTICFALSNVMPDDETLYQAYWFVPGIV</sequence>
<protein>
    <submittedName>
        <fullName evidence="1">Uncharacterized protein</fullName>
    </submittedName>
</protein>
<dbReference type="OrthoDB" id="4924437at2759"/>
<comment type="caution">
    <text evidence="1">The sequence shown here is derived from an EMBL/GenBank/DDBJ whole genome shotgun (WGS) entry which is preliminary data.</text>
</comment>
<gene>
    <name evidence="1" type="ORF">CDD81_341</name>
</gene>
<dbReference type="AlphaFoldDB" id="A0A2C5Y3G2"/>
<evidence type="ECO:0000313" key="1">
    <source>
        <dbReference type="EMBL" id="PHH61494.1"/>
    </source>
</evidence>
<dbReference type="Proteomes" id="UP000226192">
    <property type="component" value="Unassembled WGS sequence"/>
</dbReference>
<organism evidence="1 2">
    <name type="scientific">Ophiocordyceps australis</name>
    <dbReference type="NCBI Taxonomy" id="1399860"/>
    <lineage>
        <taxon>Eukaryota</taxon>
        <taxon>Fungi</taxon>
        <taxon>Dikarya</taxon>
        <taxon>Ascomycota</taxon>
        <taxon>Pezizomycotina</taxon>
        <taxon>Sordariomycetes</taxon>
        <taxon>Hypocreomycetidae</taxon>
        <taxon>Hypocreales</taxon>
        <taxon>Ophiocordycipitaceae</taxon>
        <taxon>Ophiocordyceps</taxon>
    </lineage>
</organism>
<name>A0A2C5Y3G2_9HYPO</name>
<dbReference type="EMBL" id="NJET01000102">
    <property type="protein sequence ID" value="PHH61494.1"/>
    <property type="molecule type" value="Genomic_DNA"/>
</dbReference>
<accession>A0A2C5Y3G2</accession>
<keyword evidence="2" id="KW-1185">Reference proteome</keyword>